<protein>
    <submittedName>
        <fullName evidence="1">Uncharacterized protein</fullName>
    </submittedName>
</protein>
<reference evidence="1 2" key="1">
    <citation type="submission" date="2020-04" db="EMBL/GenBank/DDBJ databases">
        <authorList>
            <person name="De Canck E."/>
        </authorList>
    </citation>
    <scope>NUCLEOTIDE SEQUENCE [LARGE SCALE GENOMIC DNA]</scope>
    <source>
        <strain evidence="1 2">LMG 26858</strain>
    </source>
</reference>
<dbReference type="Proteomes" id="UP000494117">
    <property type="component" value="Unassembled WGS sequence"/>
</dbReference>
<keyword evidence="2" id="KW-1185">Reference proteome</keyword>
<proteinExistence type="predicted"/>
<evidence type="ECO:0000313" key="2">
    <source>
        <dbReference type="Proteomes" id="UP000494117"/>
    </source>
</evidence>
<gene>
    <name evidence="1" type="ORF">LMG26858_06301</name>
</gene>
<dbReference type="AlphaFoldDB" id="A0A6S7EV28"/>
<name>A0A6S7EV28_9BURK</name>
<sequence>MAEVQLAGFQAALDLQPHLAVAVVEHDLVVAGAAEFLALEAAERGGVAMVVFAAAGAMPGGRVAPRQVGLGAGRGVAGRGIDLRIGLPAVAAARRDGRAALAAAVVQRAHDDGLVHVVVQEAHQHLLADARHEAHAHARARLALRHAGPAALCQAFIAIGLPMEADAHVAALVAQNLVAALGLHGAVGAGHDGRVHAMHGRRAAQTRAARLRQGRTPGAVAAHGLEAVGVADLARLGQHGGVGLRQVRVRTRCAGRRKRLRIQRQVRVQSAQALRQRGAGLGRQVVDADVLDPVQREDRLEALFARRSQRRHVLQGEAGAGTERAHTSQADEGLRAGLHRFDGQVGLAPGLGLVGEAAMARHLVPFQPGLFATVGGPRQRFSRHGALAAVVPAQDRDAVGAAPPLAHHGLHGVARFGRACAVKAHTAAGGLGVFCQAAAVGKDQHHVPRGHFWVFDHRPAQARLDQQAADEVIVGFAVLRGVGARRHAGQRLGRVGAHAMHITFVATQHVADDVQHGTRFEHAAVALLRGQPQPRRDRQAVARQSGVAGQQLGFTH</sequence>
<dbReference type="EMBL" id="CADILG010000123">
    <property type="protein sequence ID" value="CAB3928668.1"/>
    <property type="molecule type" value="Genomic_DNA"/>
</dbReference>
<accession>A0A6S7EV28</accession>
<organism evidence="1 2">
    <name type="scientific">Achromobacter anxifer</name>
    <dbReference type="NCBI Taxonomy" id="1287737"/>
    <lineage>
        <taxon>Bacteria</taxon>
        <taxon>Pseudomonadati</taxon>
        <taxon>Pseudomonadota</taxon>
        <taxon>Betaproteobacteria</taxon>
        <taxon>Burkholderiales</taxon>
        <taxon>Alcaligenaceae</taxon>
        <taxon>Achromobacter</taxon>
    </lineage>
</organism>
<evidence type="ECO:0000313" key="1">
    <source>
        <dbReference type="EMBL" id="CAB3928668.1"/>
    </source>
</evidence>